<dbReference type="GO" id="GO:0008484">
    <property type="term" value="F:sulfuric ester hydrolase activity"/>
    <property type="evidence" value="ECO:0007669"/>
    <property type="project" value="TreeGrafter"/>
</dbReference>
<dbReference type="GO" id="GO:0005737">
    <property type="term" value="C:cytoplasm"/>
    <property type="evidence" value="ECO:0007669"/>
    <property type="project" value="TreeGrafter"/>
</dbReference>
<evidence type="ECO:0000313" key="4">
    <source>
        <dbReference type="EMBL" id="SVB57107.1"/>
    </source>
</evidence>
<dbReference type="AlphaFoldDB" id="A0A382F4W0"/>
<dbReference type="InterPro" id="IPR017850">
    <property type="entry name" value="Alkaline_phosphatase_core_sf"/>
</dbReference>
<feature type="domain" description="Sulfatase N-terminal" evidence="3">
    <location>
        <begin position="3"/>
        <end position="153"/>
    </location>
</feature>
<keyword evidence="1" id="KW-0479">Metal-binding</keyword>
<dbReference type="Pfam" id="PF00884">
    <property type="entry name" value="Sulfatase"/>
    <property type="match status" value="1"/>
</dbReference>
<dbReference type="InterPro" id="IPR000917">
    <property type="entry name" value="Sulfatase_N"/>
</dbReference>
<dbReference type="GO" id="GO:0046872">
    <property type="term" value="F:metal ion binding"/>
    <property type="evidence" value="ECO:0007669"/>
    <property type="project" value="UniProtKB-KW"/>
</dbReference>
<evidence type="ECO:0000256" key="2">
    <source>
        <dbReference type="ARBA" id="ARBA00022801"/>
    </source>
</evidence>
<dbReference type="SUPFAM" id="SSF53649">
    <property type="entry name" value="Alkaline phosphatase-like"/>
    <property type="match status" value="1"/>
</dbReference>
<sequence>MLPHQPFVARAEDYERYAGRVGPPRTPVAFSDALHPHLRDWRSRCGIEEVTEEEIARARAAYWGLVDRMDRMIGQLLAALEQNDLLHNTLIVYTSDHGEQVGEHGLWWKQTFYEDSARIPAILWWPSQLPSGIHCDRVCSSLDLNATMLDALNCPSLPESRGRSMLPLLRNESQTWEDVAFCEFCLDPAGAAGPVGEEGVFQRMIRCGEWKLNYYHQQPSQLFNLQEDPRETNDRIADPDCADVVSELTERVLDGWNPDDIAEHMAHQRLDREILARWARQTEPEDEFRWDLRPEMDYIDP</sequence>
<reference evidence="4" key="1">
    <citation type="submission" date="2018-05" db="EMBL/GenBank/DDBJ databases">
        <authorList>
            <person name="Lanie J.A."/>
            <person name="Ng W.-L."/>
            <person name="Kazmierczak K.M."/>
            <person name="Andrzejewski T.M."/>
            <person name="Davidsen T.M."/>
            <person name="Wayne K.J."/>
            <person name="Tettelin H."/>
            <person name="Glass J.I."/>
            <person name="Rusch D."/>
            <person name="Podicherti R."/>
            <person name="Tsui H.-C.T."/>
            <person name="Winkler M.E."/>
        </authorList>
    </citation>
    <scope>NUCLEOTIDE SEQUENCE</scope>
</reference>
<name>A0A382F4W0_9ZZZZ</name>
<protein>
    <recommendedName>
        <fullName evidence="3">Sulfatase N-terminal domain-containing protein</fullName>
    </recommendedName>
</protein>
<evidence type="ECO:0000256" key="1">
    <source>
        <dbReference type="ARBA" id="ARBA00022723"/>
    </source>
</evidence>
<dbReference type="Gene3D" id="3.40.720.10">
    <property type="entry name" value="Alkaline Phosphatase, subunit A"/>
    <property type="match status" value="1"/>
</dbReference>
<organism evidence="4">
    <name type="scientific">marine metagenome</name>
    <dbReference type="NCBI Taxonomy" id="408172"/>
    <lineage>
        <taxon>unclassified sequences</taxon>
        <taxon>metagenomes</taxon>
        <taxon>ecological metagenomes</taxon>
    </lineage>
</organism>
<evidence type="ECO:0000259" key="3">
    <source>
        <dbReference type="Pfam" id="PF00884"/>
    </source>
</evidence>
<accession>A0A382F4W0</accession>
<proteinExistence type="predicted"/>
<dbReference type="EMBL" id="UINC01047618">
    <property type="protein sequence ID" value="SVB57107.1"/>
    <property type="molecule type" value="Genomic_DNA"/>
</dbReference>
<dbReference type="PANTHER" id="PTHR45953">
    <property type="entry name" value="IDURONATE 2-SULFATASE"/>
    <property type="match status" value="1"/>
</dbReference>
<keyword evidence="2" id="KW-0378">Hydrolase</keyword>
<dbReference type="PANTHER" id="PTHR45953:SF1">
    <property type="entry name" value="IDURONATE 2-SULFATASE"/>
    <property type="match status" value="1"/>
</dbReference>
<gene>
    <name evidence="4" type="ORF">METZ01_LOCUS209961</name>
</gene>